<name>A0A8S5PRR3_9CAUD</name>
<sequence>MKKTELRKVRVGEFFRLAESEKAPVWVRDEYNRSSRKYEAYKYDNVNHWSEFGGTRKVYVDFCF</sequence>
<protein>
    <submittedName>
        <fullName evidence="1">Uncharacterized protein</fullName>
    </submittedName>
</protein>
<dbReference type="EMBL" id="BK015483">
    <property type="protein sequence ID" value="DAE09153.1"/>
    <property type="molecule type" value="Genomic_DNA"/>
</dbReference>
<accession>A0A8S5PRR3</accession>
<organism evidence="1">
    <name type="scientific">Siphoviridae sp. ctZro7</name>
    <dbReference type="NCBI Taxonomy" id="2825561"/>
    <lineage>
        <taxon>Viruses</taxon>
        <taxon>Duplodnaviria</taxon>
        <taxon>Heunggongvirae</taxon>
        <taxon>Uroviricota</taxon>
        <taxon>Caudoviricetes</taxon>
    </lineage>
</organism>
<proteinExistence type="predicted"/>
<reference evidence="1" key="1">
    <citation type="journal article" date="2021" name="Proc. Natl. Acad. Sci. U.S.A.">
        <title>A Catalog of Tens of Thousands of Viruses from Human Metagenomes Reveals Hidden Associations with Chronic Diseases.</title>
        <authorList>
            <person name="Tisza M.J."/>
            <person name="Buck C.B."/>
        </authorList>
    </citation>
    <scope>NUCLEOTIDE SEQUENCE</scope>
    <source>
        <strain evidence="1">CtZro7</strain>
    </source>
</reference>
<evidence type="ECO:0000313" key="1">
    <source>
        <dbReference type="EMBL" id="DAE09153.1"/>
    </source>
</evidence>